<dbReference type="Pfam" id="PF13231">
    <property type="entry name" value="PMT_2"/>
    <property type="match status" value="1"/>
</dbReference>
<dbReference type="PANTHER" id="PTHR33908">
    <property type="entry name" value="MANNOSYLTRANSFERASE YKCB-RELATED"/>
    <property type="match status" value="1"/>
</dbReference>
<organism evidence="10 11">
    <name type="scientific">Candidatus Cardinium hertigii</name>
    <dbReference type="NCBI Taxonomy" id="247481"/>
    <lineage>
        <taxon>Bacteria</taxon>
        <taxon>Pseudomonadati</taxon>
        <taxon>Bacteroidota</taxon>
        <taxon>Cytophagia</taxon>
        <taxon>Cytophagales</taxon>
        <taxon>Amoebophilaceae</taxon>
        <taxon>Candidatus Cardinium</taxon>
    </lineage>
</organism>
<keyword evidence="2" id="KW-1003">Cell membrane</keyword>
<keyword evidence="6 8" id="KW-1133">Transmembrane helix</keyword>
<evidence type="ECO:0000256" key="3">
    <source>
        <dbReference type="ARBA" id="ARBA00022676"/>
    </source>
</evidence>
<dbReference type="GO" id="GO:0103015">
    <property type="term" value="F:4-amino-4-deoxy-L-arabinose transferase activity"/>
    <property type="evidence" value="ECO:0007669"/>
    <property type="project" value="UniProtKB-EC"/>
</dbReference>
<gene>
    <name evidence="10" type="primary">arnT</name>
    <name evidence="10" type="ORF">DK880_00940</name>
</gene>
<keyword evidence="4 10" id="KW-0808">Transferase</keyword>
<keyword evidence="3 10" id="KW-0328">Glycosyltransferase</keyword>
<protein>
    <submittedName>
        <fullName evidence="10">Undecaprenyl phosphate-alpha-4-amino-4-deoxy-L-arabinose arabinosyl transferase</fullName>
        <ecNumber evidence="10">2.4.2.43</ecNumber>
    </submittedName>
</protein>
<feature type="transmembrane region" description="Helical" evidence="8">
    <location>
        <begin position="347"/>
        <end position="369"/>
    </location>
</feature>
<dbReference type="PANTHER" id="PTHR33908:SF3">
    <property type="entry name" value="UNDECAPRENYL PHOSPHATE-ALPHA-4-AMINO-4-DEOXY-L-ARABINOSE ARABINOSYL TRANSFERASE"/>
    <property type="match status" value="1"/>
</dbReference>
<dbReference type="EMBL" id="CP029619">
    <property type="protein sequence ID" value="AWN82237.1"/>
    <property type="molecule type" value="Genomic_DNA"/>
</dbReference>
<evidence type="ECO:0000256" key="1">
    <source>
        <dbReference type="ARBA" id="ARBA00004651"/>
    </source>
</evidence>
<dbReference type="InterPro" id="IPR038731">
    <property type="entry name" value="RgtA/B/C-like"/>
</dbReference>
<dbReference type="GO" id="GO:0009103">
    <property type="term" value="P:lipopolysaccharide biosynthetic process"/>
    <property type="evidence" value="ECO:0007669"/>
    <property type="project" value="UniProtKB-ARBA"/>
</dbReference>
<dbReference type="RefSeq" id="WP_109997613.1">
    <property type="nucleotide sequence ID" value="NZ_CP029619.1"/>
</dbReference>
<dbReference type="GO" id="GO:0010041">
    <property type="term" value="P:response to iron(III) ion"/>
    <property type="evidence" value="ECO:0007669"/>
    <property type="project" value="TreeGrafter"/>
</dbReference>
<feature type="transmembrane region" description="Helical" evidence="8">
    <location>
        <begin position="210"/>
        <end position="230"/>
    </location>
</feature>
<dbReference type="InterPro" id="IPR050297">
    <property type="entry name" value="LipidA_mod_glycosyltrf_83"/>
</dbReference>
<feature type="domain" description="Glycosyltransferase RgtA/B/C/D-like" evidence="9">
    <location>
        <begin position="66"/>
        <end position="223"/>
    </location>
</feature>
<evidence type="ECO:0000313" key="10">
    <source>
        <dbReference type="EMBL" id="AWN82237.1"/>
    </source>
</evidence>
<proteinExistence type="predicted"/>
<feature type="transmembrane region" description="Helical" evidence="8">
    <location>
        <begin position="141"/>
        <end position="157"/>
    </location>
</feature>
<feature type="transmembrane region" description="Helical" evidence="8">
    <location>
        <begin position="164"/>
        <end position="180"/>
    </location>
</feature>
<evidence type="ECO:0000256" key="6">
    <source>
        <dbReference type="ARBA" id="ARBA00022989"/>
    </source>
</evidence>
<feature type="transmembrane region" description="Helical" evidence="8">
    <location>
        <begin position="9"/>
        <end position="33"/>
    </location>
</feature>
<evidence type="ECO:0000313" key="11">
    <source>
        <dbReference type="Proteomes" id="UP000245872"/>
    </source>
</evidence>
<feature type="transmembrane region" description="Helical" evidence="8">
    <location>
        <begin position="315"/>
        <end position="335"/>
    </location>
</feature>
<evidence type="ECO:0000256" key="7">
    <source>
        <dbReference type="ARBA" id="ARBA00023136"/>
    </source>
</evidence>
<dbReference type="AlphaFoldDB" id="A0A2Z3LA89"/>
<dbReference type="Proteomes" id="UP000245872">
    <property type="component" value="Chromosome"/>
</dbReference>
<keyword evidence="7 8" id="KW-0472">Membrane</keyword>
<name>A0A2Z3LA89_9BACT</name>
<dbReference type="GO" id="GO:0005886">
    <property type="term" value="C:plasma membrane"/>
    <property type="evidence" value="ECO:0007669"/>
    <property type="project" value="UniProtKB-SubCell"/>
</dbReference>
<feature type="transmembrane region" description="Helical" evidence="8">
    <location>
        <begin position="261"/>
        <end position="282"/>
    </location>
</feature>
<feature type="transmembrane region" description="Helical" evidence="8">
    <location>
        <begin position="86"/>
        <end position="104"/>
    </location>
</feature>
<dbReference type="KEGG" id="cher:DK880_00940"/>
<accession>A0A2Z3LA89</accession>
<sequence>MQLFRKPSYIFLIGTLFIFGLIFSLGIGSVSLFDLDELYFAEITREMMLTGRYSQVTFHFKPLYEKPPLFFWIQAASMHLWGMNEIGARFPNLLCGLLTLCTLYHIGKKYQNSKFGWLWMCLYGSSFLPHFYFKTAIMDPWLNYCLLLSLYFLSFTATGRKQIWLYRGGAGLCMGLALLIKGPIGAVIPVATFALSAIWFSGIPFSFQQLIGVLLIAVTLFACWLVPEIYHNGTVFIKEFWSYHWMLYQQPVATHQQAWYYHYWVLVLGCFPSSLFAIAFFLKRKHWIRTSYFAAAMQAVGVVVLFVFTLVGTKIVHYSSMTYFPITFFAADFLSQHIEQKRAIPRWILISFIGVGTTVGGCLLLLPWLMQHKAWFIDWILNQDILYALETAVVWNCWDSLPGLCYLIGSGIALHAAVKKQLYRFVGSIVCVPLLVLALLLNRIAPKIESYTQKAVVDFCRTHQDQDVYMVPLGFKAAAPHFYTHKSLQNGLKEANLSWLLTGPIDKPCFFILYKSDATLLEPYRDIVCIQSNPGCFAFYQRLPPASG</sequence>
<evidence type="ECO:0000256" key="5">
    <source>
        <dbReference type="ARBA" id="ARBA00022692"/>
    </source>
</evidence>
<evidence type="ECO:0000259" key="9">
    <source>
        <dbReference type="Pfam" id="PF13231"/>
    </source>
</evidence>
<feature type="transmembrane region" description="Helical" evidence="8">
    <location>
        <begin position="116"/>
        <end position="135"/>
    </location>
</feature>
<comment type="subcellular location">
    <subcellularLocation>
        <location evidence="1">Cell membrane</location>
        <topology evidence="1">Multi-pass membrane protein</topology>
    </subcellularLocation>
</comment>
<evidence type="ECO:0000256" key="2">
    <source>
        <dbReference type="ARBA" id="ARBA00022475"/>
    </source>
</evidence>
<feature type="transmembrane region" description="Helical" evidence="8">
    <location>
        <begin position="291"/>
        <end position="309"/>
    </location>
</feature>
<feature type="transmembrane region" description="Helical" evidence="8">
    <location>
        <begin position="186"/>
        <end position="203"/>
    </location>
</feature>
<feature type="transmembrane region" description="Helical" evidence="8">
    <location>
        <begin position="422"/>
        <end position="441"/>
    </location>
</feature>
<reference evidence="10 11" key="1">
    <citation type="submission" date="2018-05" db="EMBL/GenBank/DDBJ databases">
        <title>Candidatus Cardinium hertigii Genome Assembly.</title>
        <authorList>
            <person name="Showmaker K.C."/>
            <person name="Walden K.O."/>
            <person name="Fields C.J."/>
            <person name="Lambert K.N."/>
            <person name="Hudson M.E."/>
        </authorList>
    </citation>
    <scope>NUCLEOTIDE SEQUENCE [LARGE SCALE GENOMIC DNA]</scope>
    <source>
        <strain evidence="11">cHgTN10</strain>
    </source>
</reference>
<dbReference type="OrthoDB" id="9792789at2"/>
<evidence type="ECO:0000256" key="8">
    <source>
        <dbReference type="SAM" id="Phobius"/>
    </source>
</evidence>
<keyword evidence="5 8" id="KW-0812">Transmembrane</keyword>
<dbReference type="EC" id="2.4.2.43" evidence="10"/>
<keyword evidence="11" id="KW-1185">Reference proteome</keyword>
<evidence type="ECO:0000256" key="4">
    <source>
        <dbReference type="ARBA" id="ARBA00022679"/>
    </source>
</evidence>